<sequence>MGRFDRYLLSQQMRIFGFFALVLVLVYWINRAVVLFDQLIADGHSATVFFEFTALSLPNVIRLVAPIAAFAAAVYVANRMAGESELVVAQSSGLSPWILLRPVALFGLLCAAGTLVLTLVLVPLSLRMLADRTADLSRDVTASLLVEGAFLHPADDVTFYIARITDRGELQGVFLSDARSDRQQITYTARSALLLKSESGPVLAMFDGQVQTLQQADDRLTVTRFDEFAFDIGSLMKMPTAGRRRIREVATAELLNPDPALVDETRSSVPALVFSAHERVSQGLLALVAPLLGFACMLQGRFSRFGAWRQIVLGVASLIALNLTGNIATDAILNGAAHWSLIYGPIAGGLVATLVLAWIAAHPGWLLRHGPWRRGAPA</sequence>
<dbReference type="Proteomes" id="UP000006765">
    <property type="component" value="Unassembled WGS sequence"/>
</dbReference>
<keyword evidence="5 6" id="KW-0472">Membrane</keyword>
<comment type="caution">
    <text evidence="7">The sequence shown here is derived from an EMBL/GenBank/DDBJ whole genome shotgun (WGS) entry which is preliminary data.</text>
</comment>
<evidence type="ECO:0000256" key="6">
    <source>
        <dbReference type="SAM" id="Phobius"/>
    </source>
</evidence>
<evidence type="ECO:0000313" key="7">
    <source>
        <dbReference type="EMBL" id="EKE45820.1"/>
    </source>
</evidence>
<dbReference type="InterPro" id="IPR030922">
    <property type="entry name" value="LptF"/>
</dbReference>
<dbReference type="OrthoDB" id="8477889at2"/>
<dbReference type="PATRIC" id="fig|1231392.3.peg.47"/>
<feature type="transmembrane region" description="Helical" evidence="6">
    <location>
        <begin position="98"/>
        <end position="122"/>
    </location>
</feature>
<dbReference type="InterPro" id="IPR005495">
    <property type="entry name" value="LptG/LptF_permease"/>
</dbReference>
<dbReference type="eggNOG" id="COG0795">
    <property type="taxonomic scope" value="Bacteria"/>
</dbReference>
<dbReference type="STRING" id="1231392.OCGS_0046"/>
<keyword evidence="4 6" id="KW-1133">Transmembrane helix</keyword>
<reference evidence="7 8" key="1">
    <citation type="journal article" date="2012" name="J. Bacteriol.">
        <title>Draft Genome Sequence of Oceaniovalibus guishaninsula JLT2003T.</title>
        <authorList>
            <person name="Tang K."/>
            <person name="Liu K."/>
            <person name="Jiao N."/>
        </authorList>
    </citation>
    <scope>NUCLEOTIDE SEQUENCE [LARGE SCALE GENOMIC DNA]</scope>
    <source>
        <strain evidence="7 8">JLT2003</strain>
    </source>
</reference>
<dbReference type="PANTHER" id="PTHR33529">
    <property type="entry name" value="SLR0882 PROTEIN-RELATED"/>
    <property type="match status" value="1"/>
</dbReference>
<proteinExistence type="predicted"/>
<evidence type="ECO:0000256" key="3">
    <source>
        <dbReference type="ARBA" id="ARBA00022692"/>
    </source>
</evidence>
<evidence type="ECO:0000256" key="2">
    <source>
        <dbReference type="ARBA" id="ARBA00022475"/>
    </source>
</evidence>
<dbReference type="GO" id="GO:0055085">
    <property type="term" value="P:transmembrane transport"/>
    <property type="evidence" value="ECO:0007669"/>
    <property type="project" value="InterPro"/>
</dbReference>
<protein>
    <submittedName>
        <fullName evidence="7">N-terminal of permease YjgP/YjgQ family protein</fullName>
    </submittedName>
</protein>
<name>K2IA16_9RHOB</name>
<feature type="transmembrane region" description="Helical" evidence="6">
    <location>
        <begin position="12"/>
        <end position="29"/>
    </location>
</feature>
<accession>K2IA16</accession>
<dbReference type="Pfam" id="PF03739">
    <property type="entry name" value="LptF_LptG"/>
    <property type="match status" value="1"/>
</dbReference>
<feature type="transmembrane region" description="Helical" evidence="6">
    <location>
        <begin position="310"/>
        <end position="329"/>
    </location>
</feature>
<dbReference type="GO" id="GO:0015920">
    <property type="term" value="P:lipopolysaccharide transport"/>
    <property type="evidence" value="ECO:0007669"/>
    <property type="project" value="TreeGrafter"/>
</dbReference>
<feature type="transmembrane region" description="Helical" evidence="6">
    <location>
        <begin position="60"/>
        <end position="77"/>
    </location>
</feature>
<dbReference type="AlphaFoldDB" id="K2IA16"/>
<feature type="transmembrane region" description="Helical" evidence="6">
    <location>
        <begin position="341"/>
        <end position="361"/>
    </location>
</feature>
<dbReference type="PANTHER" id="PTHR33529:SF6">
    <property type="entry name" value="YJGP_YJGQ FAMILY PERMEASE"/>
    <property type="match status" value="1"/>
</dbReference>
<evidence type="ECO:0000313" key="8">
    <source>
        <dbReference type="Proteomes" id="UP000006765"/>
    </source>
</evidence>
<dbReference type="GO" id="GO:0043190">
    <property type="term" value="C:ATP-binding cassette (ABC) transporter complex"/>
    <property type="evidence" value="ECO:0007669"/>
    <property type="project" value="InterPro"/>
</dbReference>
<comment type="subcellular location">
    <subcellularLocation>
        <location evidence="1">Cell membrane</location>
        <topology evidence="1">Multi-pass membrane protein</topology>
    </subcellularLocation>
</comment>
<dbReference type="EMBL" id="AMGO01000001">
    <property type="protein sequence ID" value="EKE45820.1"/>
    <property type="molecule type" value="Genomic_DNA"/>
</dbReference>
<organism evidence="7 8">
    <name type="scientific">Oceaniovalibus guishaninsula JLT2003</name>
    <dbReference type="NCBI Taxonomy" id="1231392"/>
    <lineage>
        <taxon>Bacteria</taxon>
        <taxon>Pseudomonadati</taxon>
        <taxon>Pseudomonadota</taxon>
        <taxon>Alphaproteobacteria</taxon>
        <taxon>Rhodobacterales</taxon>
        <taxon>Roseobacteraceae</taxon>
        <taxon>Oceaniovalibus</taxon>
    </lineage>
</organism>
<dbReference type="NCBIfam" id="TIGR04407">
    <property type="entry name" value="LptF_YjgP"/>
    <property type="match status" value="1"/>
</dbReference>
<evidence type="ECO:0000256" key="1">
    <source>
        <dbReference type="ARBA" id="ARBA00004651"/>
    </source>
</evidence>
<keyword evidence="8" id="KW-1185">Reference proteome</keyword>
<evidence type="ECO:0000256" key="5">
    <source>
        <dbReference type="ARBA" id="ARBA00023136"/>
    </source>
</evidence>
<gene>
    <name evidence="7" type="ORF">OCGS_0046</name>
</gene>
<keyword evidence="3 6" id="KW-0812">Transmembrane</keyword>
<keyword evidence="2" id="KW-1003">Cell membrane</keyword>
<evidence type="ECO:0000256" key="4">
    <source>
        <dbReference type="ARBA" id="ARBA00022989"/>
    </source>
</evidence>